<organism evidence="2 3">
    <name type="scientific">Phenylobacterium koreense</name>
    <dbReference type="NCBI Taxonomy" id="266125"/>
    <lineage>
        <taxon>Bacteria</taxon>
        <taxon>Pseudomonadati</taxon>
        <taxon>Pseudomonadota</taxon>
        <taxon>Alphaproteobacteria</taxon>
        <taxon>Caulobacterales</taxon>
        <taxon>Caulobacteraceae</taxon>
        <taxon>Phenylobacterium</taxon>
    </lineage>
</organism>
<keyword evidence="3" id="KW-1185">Reference proteome</keyword>
<dbReference type="RefSeq" id="WP_354297318.1">
    <property type="nucleotide sequence ID" value="NZ_JBEPLU010000001.1"/>
</dbReference>
<feature type="region of interest" description="Disordered" evidence="1">
    <location>
        <begin position="1"/>
        <end position="54"/>
    </location>
</feature>
<comment type="caution">
    <text evidence="2">The sequence shown here is derived from an EMBL/GenBank/DDBJ whole genome shotgun (WGS) entry which is preliminary data.</text>
</comment>
<name>A0ABV2EGV8_9CAUL</name>
<gene>
    <name evidence="2" type="ORF">ABID41_001277</name>
</gene>
<dbReference type="Proteomes" id="UP001549110">
    <property type="component" value="Unassembled WGS sequence"/>
</dbReference>
<proteinExistence type="predicted"/>
<sequence length="676" mass="71248">MSSNPFDQFDEEPAAPAKRPSSHAREARAANPFDQFDEPEVESEGGISERIAKRRNMNPPLRRIDAGVRGAADMMTAGFADELSGVVGGLPALMPGGETYGEARDRIIEEERAIDDLDRLDVPWSRRAGQVAGFGAGLALGPVVNLGRVAAGVPNALRAIGAGATYGALGAAGNAEGTAMERLPEAGIGALVGGAVGAAAIPVAAAAGRGVNTLRTRFAQPIERAASALRGRTNMNQLRGRLAELREAGADPSFVNVTDESGRGFVRAAASRMTPARETVQRRAEASALDLPDRMGQQARRVISEDPRTPAQIAEATTRGRTLQGNQQFGAVRNDRVALTEDAVMALRSEDGRAAIRDAAAASLRSLDPAEREVGAELNRLAGEVLDNPGGVEISVGMAQSISEALFDAADAASRAGRNRMARSLGDMARAVRSNAADNVPGYRQALDDFGLESRRLEAAERGEDFLARNTDEFVADIPGPGQPGNDLARATARRAIERASGENPSAAPGVARKLADAPEQRMRNRALLGPEDAERLERAMAAEARVTRDMADVAPRTGSQTQLRTQDAENVGRLAGAVQTAAGGRRAIVGAIFNRLKTAGLNDADAQAVADLSTDPRMLDALLERIEAQSGPDTANWLLQIINQGGARTAGERTVPRRGVEAYIEGRPEAYDVLN</sequence>
<protein>
    <submittedName>
        <fullName evidence="2">Uncharacterized protein</fullName>
    </submittedName>
</protein>
<reference evidence="2 3" key="1">
    <citation type="submission" date="2024-06" db="EMBL/GenBank/DDBJ databases">
        <title>Genomic Encyclopedia of Type Strains, Phase IV (KMG-IV): sequencing the most valuable type-strain genomes for metagenomic binning, comparative biology and taxonomic classification.</title>
        <authorList>
            <person name="Goeker M."/>
        </authorList>
    </citation>
    <scope>NUCLEOTIDE SEQUENCE [LARGE SCALE GENOMIC DNA]</scope>
    <source>
        <strain evidence="2 3">DSM 17809</strain>
    </source>
</reference>
<dbReference type="EMBL" id="JBEPLU010000001">
    <property type="protein sequence ID" value="MET3526182.1"/>
    <property type="molecule type" value="Genomic_DNA"/>
</dbReference>
<evidence type="ECO:0000313" key="2">
    <source>
        <dbReference type="EMBL" id="MET3526182.1"/>
    </source>
</evidence>
<evidence type="ECO:0000313" key="3">
    <source>
        <dbReference type="Proteomes" id="UP001549110"/>
    </source>
</evidence>
<feature type="region of interest" description="Disordered" evidence="1">
    <location>
        <begin position="500"/>
        <end position="519"/>
    </location>
</feature>
<evidence type="ECO:0000256" key="1">
    <source>
        <dbReference type="SAM" id="MobiDB-lite"/>
    </source>
</evidence>
<accession>A0ABV2EGV8</accession>